<feature type="region of interest" description="Disordered" evidence="1">
    <location>
        <begin position="73"/>
        <end position="103"/>
    </location>
</feature>
<keyword evidence="4" id="KW-1185">Reference proteome</keyword>
<proteinExistence type="predicted"/>
<keyword evidence="2" id="KW-0732">Signal</keyword>
<reference evidence="3 4" key="1">
    <citation type="journal article" date="2021" name="Environ. Microbiol.">
        <title>Gene family expansions and transcriptome signatures uncover fungal adaptations to wood decay.</title>
        <authorList>
            <person name="Hage H."/>
            <person name="Miyauchi S."/>
            <person name="Viragh M."/>
            <person name="Drula E."/>
            <person name="Min B."/>
            <person name="Chaduli D."/>
            <person name="Navarro D."/>
            <person name="Favel A."/>
            <person name="Norest M."/>
            <person name="Lesage-Meessen L."/>
            <person name="Balint B."/>
            <person name="Merenyi Z."/>
            <person name="de Eugenio L."/>
            <person name="Morin E."/>
            <person name="Martinez A.T."/>
            <person name="Baldrian P."/>
            <person name="Stursova M."/>
            <person name="Martinez M.J."/>
            <person name="Novotny C."/>
            <person name="Magnuson J.K."/>
            <person name="Spatafora J.W."/>
            <person name="Maurice S."/>
            <person name="Pangilinan J."/>
            <person name="Andreopoulos W."/>
            <person name="LaButti K."/>
            <person name="Hundley H."/>
            <person name="Na H."/>
            <person name="Kuo A."/>
            <person name="Barry K."/>
            <person name="Lipzen A."/>
            <person name="Henrissat B."/>
            <person name="Riley R."/>
            <person name="Ahrendt S."/>
            <person name="Nagy L.G."/>
            <person name="Grigoriev I.V."/>
            <person name="Martin F."/>
            <person name="Rosso M.N."/>
        </authorList>
    </citation>
    <scope>NUCLEOTIDE SEQUENCE [LARGE SCALE GENOMIC DNA]</scope>
    <source>
        <strain evidence="3 4">CIRM-BRFM 1785</strain>
    </source>
</reference>
<organism evidence="3 4">
    <name type="scientific">Rhodofomes roseus</name>
    <dbReference type="NCBI Taxonomy" id="34475"/>
    <lineage>
        <taxon>Eukaryota</taxon>
        <taxon>Fungi</taxon>
        <taxon>Dikarya</taxon>
        <taxon>Basidiomycota</taxon>
        <taxon>Agaricomycotina</taxon>
        <taxon>Agaricomycetes</taxon>
        <taxon>Polyporales</taxon>
        <taxon>Rhodofomes</taxon>
    </lineage>
</organism>
<feature type="chain" id="PRO_5047323317" evidence="2">
    <location>
        <begin position="22"/>
        <end position="241"/>
    </location>
</feature>
<comment type="caution">
    <text evidence="3">The sequence shown here is derived from an EMBL/GenBank/DDBJ whole genome shotgun (WGS) entry which is preliminary data.</text>
</comment>
<protein>
    <submittedName>
        <fullName evidence="3">Uncharacterized protein</fullName>
    </submittedName>
</protein>
<gene>
    <name evidence="3" type="ORF">C8Q71DRAFT_859181</name>
</gene>
<dbReference type="GeneID" id="72008329"/>
<feature type="compositionally biased region" description="Basic and acidic residues" evidence="1">
    <location>
        <begin position="86"/>
        <end position="103"/>
    </location>
</feature>
<feature type="signal peptide" evidence="2">
    <location>
        <begin position="1"/>
        <end position="21"/>
    </location>
</feature>
<dbReference type="RefSeq" id="XP_047777306.1">
    <property type="nucleotide sequence ID" value="XM_047927597.1"/>
</dbReference>
<name>A0ABQ8KCJ0_9APHY</name>
<evidence type="ECO:0000256" key="1">
    <source>
        <dbReference type="SAM" id="MobiDB-lite"/>
    </source>
</evidence>
<evidence type="ECO:0000313" key="4">
    <source>
        <dbReference type="Proteomes" id="UP000814176"/>
    </source>
</evidence>
<feature type="compositionally biased region" description="Basic and acidic residues" evidence="1">
    <location>
        <begin position="137"/>
        <end position="147"/>
    </location>
</feature>
<evidence type="ECO:0000256" key="2">
    <source>
        <dbReference type="SAM" id="SignalP"/>
    </source>
</evidence>
<dbReference type="EMBL" id="JADCUA010000014">
    <property type="protein sequence ID" value="KAH9834820.1"/>
    <property type="molecule type" value="Genomic_DNA"/>
</dbReference>
<accession>A0ABQ8KCJ0</accession>
<sequence>MRVSTFTVLAMAAAIVSPAMAVNYVQEPHFHAHRPEHTAGHHALAHAAHSPLVHTTHVPGAGIAHDLKGNRAEELARRSKQTGGTSEHDAHVVHTGGRGHDRRAADLERRKVNWKGLEHDVPAAWHAGARIAHDIKGKRADSEELARRSKQTGGTSEHDAHVVHTGGRGHGRREADLERRKVNWKGLKHDVPSAYRTGVRLWHDVKGKREEELVMRKVNWKGLEHDAPAAWHAGAKLAHDF</sequence>
<evidence type="ECO:0000313" key="3">
    <source>
        <dbReference type="EMBL" id="KAH9834820.1"/>
    </source>
</evidence>
<dbReference type="Proteomes" id="UP000814176">
    <property type="component" value="Unassembled WGS sequence"/>
</dbReference>
<feature type="region of interest" description="Disordered" evidence="1">
    <location>
        <begin position="137"/>
        <end position="175"/>
    </location>
</feature>